<dbReference type="RefSeq" id="WP_184496325.1">
    <property type="nucleotide sequence ID" value="NZ_JACIJO010000003.1"/>
</dbReference>
<keyword evidence="2" id="KW-0812">Transmembrane</keyword>
<dbReference type="AlphaFoldDB" id="A0A841MZW6"/>
<dbReference type="EMBL" id="JACIJO010000003">
    <property type="protein sequence ID" value="MBB6327501.1"/>
    <property type="molecule type" value="Genomic_DNA"/>
</dbReference>
<feature type="transmembrane region" description="Helical" evidence="2">
    <location>
        <begin position="55"/>
        <end position="73"/>
    </location>
</feature>
<protein>
    <recommendedName>
        <fullName evidence="5">Outer membrane protein beta-barrel domain-containing protein</fullName>
    </recommendedName>
</protein>
<keyword evidence="2" id="KW-0472">Membrane</keyword>
<evidence type="ECO:0000313" key="3">
    <source>
        <dbReference type="EMBL" id="MBB6327501.1"/>
    </source>
</evidence>
<name>A0A841MZW6_9BACT</name>
<gene>
    <name evidence="3" type="ORF">FHS59_003144</name>
</gene>
<feature type="region of interest" description="Disordered" evidence="1">
    <location>
        <begin position="150"/>
        <end position="191"/>
    </location>
</feature>
<keyword evidence="2" id="KW-1133">Transmembrane helix</keyword>
<feature type="compositionally biased region" description="Basic and acidic residues" evidence="1">
    <location>
        <begin position="150"/>
        <end position="162"/>
    </location>
</feature>
<proteinExistence type="predicted"/>
<evidence type="ECO:0000256" key="2">
    <source>
        <dbReference type="SAM" id="Phobius"/>
    </source>
</evidence>
<organism evidence="3 4">
    <name type="scientific">Algoriphagus iocasae</name>
    <dbReference type="NCBI Taxonomy" id="1836499"/>
    <lineage>
        <taxon>Bacteria</taxon>
        <taxon>Pseudomonadati</taxon>
        <taxon>Bacteroidota</taxon>
        <taxon>Cytophagia</taxon>
        <taxon>Cytophagales</taxon>
        <taxon>Cyclobacteriaceae</taxon>
        <taxon>Algoriphagus</taxon>
    </lineage>
</organism>
<sequence length="418" mass="47016">MSENFLDKSDKELDEFLKKISDAAEIPFSEEDWAAMKSRLDESEKPKPIVWKRNAPLGLLVLLLAGMIAYFAWDQEGGIPLEKNQSLLAEPEQSPSIAKERVASEEPTRAEEEILYTIEATIQKEEITNQKTAYNTATSVYLWSQKKNKTEENSIKTSEKPTTDPSLTLASGGFSKNLETSQEESDIKEEPIIDSTELEINSKNLSSKTLSDYEEKENKKNVHFGGKFNVSFQVAPDLSAIQLDHFGKAGNMVGLGAEYFILPQVSISSGVFYSYKPYSGESGYHLNYGKTPSYVIGVCDILDIPLNLRFYAFEGKVQRFFISTGLSSYLMLQEKYELEYYNQDTGEPYFRNINVQGANQHYFGIVNVSVGYERKLGRQLGIQVEPYFKVPFSGVGEGDVSLKSTGIFVGLKYYPGKR</sequence>
<evidence type="ECO:0000313" key="4">
    <source>
        <dbReference type="Proteomes" id="UP000588604"/>
    </source>
</evidence>
<comment type="caution">
    <text evidence="3">The sequence shown here is derived from an EMBL/GenBank/DDBJ whole genome shotgun (WGS) entry which is preliminary data.</text>
</comment>
<evidence type="ECO:0000256" key="1">
    <source>
        <dbReference type="SAM" id="MobiDB-lite"/>
    </source>
</evidence>
<accession>A0A841MZW6</accession>
<keyword evidence="4" id="KW-1185">Reference proteome</keyword>
<reference evidence="3 4" key="1">
    <citation type="submission" date="2020-08" db="EMBL/GenBank/DDBJ databases">
        <title>Genomic Encyclopedia of Type Strains, Phase IV (KMG-IV): sequencing the most valuable type-strain genomes for metagenomic binning, comparative biology and taxonomic classification.</title>
        <authorList>
            <person name="Goeker M."/>
        </authorList>
    </citation>
    <scope>NUCLEOTIDE SEQUENCE [LARGE SCALE GENOMIC DNA]</scope>
    <source>
        <strain evidence="3 4">DSM 102044</strain>
    </source>
</reference>
<evidence type="ECO:0008006" key="5">
    <source>
        <dbReference type="Google" id="ProtNLM"/>
    </source>
</evidence>
<dbReference type="Proteomes" id="UP000588604">
    <property type="component" value="Unassembled WGS sequence"/>
</dbReference>